<name>A0AAN8JZ28_PATCE</name>
<gene>
    <name evidence="1" type="ORF">SNE40_010862</name>
</gene>
<comment type="caution">
    <text evidence="1">The sequence shown here is derived from an EMBL/GenBank/DDBJ whole genome shotgun (WGS) entry which is preliminary data.</text>
</comment>
<keyword evidence="2" id="KW-1185">Reference proteome</keyword>
<accession>A0AAN8JZ28</accession>
<dbReference type="Proteomes" id="UP001347796">
    <property type="component" value="Unassembled WGS sequence"/>
</dbReference>
<dbReference type="EMBL" id="JAZGQO010000007">
    <property type="protein sequence ID" value="KAK6183363.1"/>
    <property type="molecule type" value="Genomic_DNA"/>
</dbReference>
<dbReference type="AlphaFoldDB" id="A0AAN8JZ28"/>
<organism evidence="1 2">
    <name type="scientific">Patella caerulea</name>
    <name type="common">Rayed Mediterranean limpet</name>
    <dbReference type="NCBI Taxonomy" id="87958"/>
    <lineage>
        <taxon>Eukaryota</taxon>
        <taxon>Metazoa</taxon>
        <taxon>Spiralia</taxon>
        <taxon>Lophotrochozoa</taxon>
        <taxon>Mollusca</taxon>
        <taxon>Gastropoda</taxon>
        <taxon>Patellogastropoda</taxon>
        <taxon>Patelloidea</taxon>
        <taxon>Patellidae</taxon>
        <taxon>Patella</taxon>
    </lineage>
</organism>
<evidence type="ECO:0000313" key="2">
    <source>
        <dbReference type="Proteomes" id="UP001347796"/>
    </source>
</evidence>
<protein>
    <submittedName>
        <fullName evidence="1">Uncharacterized protein</fullName>
    </submittedName>
</protein>
<proteinExistence type="predicted"/>
<sequence length="255" mass="26035">MLQLHRHGMFQNRPVDGYVTLTPHLFRGDRIGFSGCVDCFSPDVVVGTGVNDDFVDSAADTVVGGDCNDSAKFISVVGAVLDGEVSCVVESVVIRGDVFGTDVNDDFVDSAADADVIGSVAGAVVCVEVNCVIVVVVVLGDVNDDIVSDGTENSNDFVDSAVDTVIVDDCNDEVIGSVAGAVIGVDANGVVVGAVIRGDVNHDIVDAVVSFSLSEPLVLRFPGGVVVTAMEVSCVSEAVVCVVGSVDGVSVVIVP</sequence>
<evidence type="ECO:0000313" key="1">
    <source>
        <dbReference type="EMBL" id="KAK6183363.1"/>
    </source>
</evidence>
<reference evidence="1 2" key="1">
    <citation type="submission" date="2024-01" db="EMBL/GenBank/DDBJ databases">
        <title>The genome of the rayed Mediterranean limpet Patella caerulea (Linnaeus, 1758).</title>
        <authorList>
            <person name="Anh-Thu Weber A."/>
            <person name="Halstead-Nussloch G."/>
        </authorList>
    </citation>
    <scope>NUCLEOTIDE SEQUENCE [LARGE SCALE GENOMIC DNA]</scope>
    <source>
        <strain evidence="1">AATW-2023a</strain>
        <tissue evidence="1">Whole specimen</tissue>
    </source>
</reference>